<proteinExistence type="predicted"/>
<comment type="caution">
    <text evidence="2">The sequence shown here is derived from an EMBL/GenBank/DDBJ whole genome shotgun (WGS) entry which is preliminary data.</text>
</comment>
<dbReference type="Gene3D" id="3.90.550.10">
    <property type="entry name" value="Spore Coat Polysaccharide Biosynthesis Protein SpsA, Chain A"/>
    <property type="match status" value="1"/>
</dbReference>
<dbReference type="SUPFAM" id="SSF53448">
    <property type="entry name" value="Nucleotide-diphospho-sugar transferases"/>
    <property type="match status" value="1"/>
</dbReference>
<dbReference type="CDD" id="cd00761">
    <property type="entry name" value="Glyco_tranf_GTA_type"/>
    <property type="match status" value="1"/>
</dbReference>
<protein>
    <submittedName>
        <fullName evidence="2">Glycosyltransferase family 2 protein</fullName>
    </submittedName>
</protein>
<reference evidence="3" key="1">
    <citation type="journal article" date="2024" name="Algal Res.">
        <title>Biochemical, toxicological and genomic investigation of a high-biomass producing Limnothrix strain isolated from Italian shallow drinking water reservoir.</title>
        <authorList>
            <person name="Simonazzi M."/>
            <person name="Shishido T.K."/>
            <person name="Delbaje E."/>
            <person name="Wahlsten M."/>
            <person name="Fewer D.P."/>
            <person name="Sivonen K."/>
            <person name="Pezzolesi L."/>
            <person name="Pistocchi R."/>
        </authorList>
    </citation>
    <scope>NUCLEOTIDE SEQUENCE [LARGE SCALE GENOMIC DNA]</scope>
    <source>
        <strain evidence="3">LRLZ20PSL1</strain>
    </source>
</reference>
<name>A0ABW7C7A4_9CYAN</name>
<dbReference type="Proteomes" id="UP001604335">
    <property type="component" value="Unassembled WGS sequence"/>
</dbReference>
<dbReference type="Pfam" id="PF00535">
    <property type="entry name" value="Glycos_transf_2"/>
    <property type="match status" value="1"/>
</dbReference>
<dbReference type="InterPro" id="IPR029044">
    <property type="entry name" value="Nucleotide-diphossugar_trans"/>
</dbReference>
<evidence type="ECO:0000259" key="1">
    <source>
        <dbReference type="Pfam" id="PF00535"/>
    </source>
</evidence>
<evidence type="ECO:0000313" key="3">
    <source>
        <dbReference type="Proteomes" id="UP001604335"/>
    </source>
</evidence>
<dbReference type="EMBL" id="JAZAQF010000016">
    <property type="protein sequence ID" value="MFG3816617.1"/>
    <property type="molecule type" value="Genomic_DNA"/>
</dbReference>
<dbReference type="PANTHER" id="PTHR43685">
    <property type="entry name" value="GLYCOSYLTRANSFERASE"/>
    <property type="match status" value="1"/>
</dbReference>
<dbReference type="InterPro" id="IPR050834">
    <property type="entry name" value="Glycosyltransf_2"/>
</dbReference>
<dbReference type="RefSeq" id="WP_393010640.1">
    <property type="nucleotide sequence ID" value="NZ_JAZAQF010000016.1"/>
</dbReference>
<dbReference type="PANTHER" id="PTHR43685:SF2">
    <property type="entry name" value="GLYCOSYLTRANSFERASE 2-LIKE DOMAIN-CONTAINING PROTEIN"/>
    <property type="match status" value="1"/>
</dbReference>
<evidence type="ECO:0000313" key="2">
    <source>
        <dbReference type="EMBL" id="MFG3816617.1"/>
    </source>
</evidence>
<gene>
    <name evidence="2" type="ORF">VPK24_03125</name>
</gene>
<feature type="domain" description="Glycosyltransferase 2-like" evidence="1">
    <location>
        <begin position="8"/>
        <end position="165"/>
    </location>
</feature>
<sequence length="374" mass="43462">MNAVPTASIIIPAYNGAKTIAETIESVLNQTLRDIEVIVVNDGSTDNTSDVVRQFTDPRLKLIEQENAGVAAARNHGAMMSRGRYLTFIDADDLWTPDKVEDQVNALEANPEAGAVYSWIDWVDEEGNYIRDGGFIDTEYNTYLQILLIDIVQSGSNTMIRRDAYFELGGYEGSLHPAEDWDFWLRLAESYEFICVPKLQVHYRQVRGSASTNAIKMEQVSLAIINRERQRLSQNPADRKRFGKLVQMTLNNRYKFLLYKAMDGGIHRNRAFLALRYLAYWIWRDNWEFVRENRDCTIKILTKILVFIFLPNRLAWKFVYRYRSHLEIEKAVLWTIKVKLPEFYEKLPPEDVPIRVSQKRLARSRSTAMDSSRR</sequence>
<organism evidence="2 3">
    <name type="scientific">Limnothrix redekei LRLZ20PSL1</name>
    <dbReference type="NCBI Taxonomy" id="3112953"/>
    <lineage>
        <taxon>Bacteria</taxon>
        <taxon>Bacillati</taxon>
        <taxon>Cyanobacteriota</taxon>
        <taxon>Cyanophyceae</taxon>
        <taxon>Pseudanabaenales</taxon>
        <taxon>Pseudanabaenaceae</taxon>
        <taxon>Limnothrix</taxon>
    </lineage>
</organism>
<accession>A0ABW7C7A4</accession>
<keyword evidence="3" id="KW-1185">Reference proteome</keyword>
<dbReference type="InterPro" id="IPR001173">
    <property type="entry name" value="Glyco_trans_2-like"/>
</dbReference>